<comment type="subcellular location">
    <subcellularLocation>
        <location evidence="1">Membrane</location>
        <topology evidence="1">Multi-pass membrane protein</topology>
    </subcellularLocation>
</comment>
<feature type="transmembrane region" description="Helical" evidence="5">
    <location>
        <begin position="28"/>
        <end position="48"/>
    </location>
</feature>
<name>A0ABW0KEJ8_9BACL</name>
<evidence type="ECO:0000313" key="7">
    <source>
        <dbReference type="Proteomes" id="UP001596044"/>
    </source>
</evidence>
<evidence type="ECO:0000256" key="1">
    <source>
        <dbReference type="ARBA" id="ARBA00004141"/>
    </source>
</evidence>
<evidence type="ECO:0000256" key="5">
    <source>
        <dbReference type="SAM" id="Phobius"/>
    </source>
</evidence>
<evidence type="ECO:0000256" key="4">
    <source>
        <dbReference type="ARBA" id="ARBA00023136"/>
    </source>
</evidence>
<dbReference type="PANTHER" id="PTHR36974">
    <property type="entry name" value="MEMBRANE PROTEIN-RELATED"/>
    <property type="match status" value="1"/>
</dbReference>
<dbReference type="EMBL" id="JBHSMJ010000040">
    <property type="protein sequence ID" value="MFC5451809.1"/>
    <property type="molecule type" value="Genomic_DNA"/>
</dbReference>
<dbReference type="InterPro" id="IPR032808">
    <property type="entry name" value="DoxX"/>
</dbReference>
<keyword evidence="7" id="KW-1185">Reference proteome</keyword>
<proteinExistence type="predicted"/>
<evidence type="ECO:0000313" key="6">
    <source>
        <dbReference type="EMBL" id="MFC5451809.1"/>
    </source>
</evidence>
<keyword evidence="3 5" id="KW-1133">Transmembrane helix</keyword>
<evidence type="ECO:0000256" key="2">
    <source>
        <dbReference type="ARBA" id="ARBA00022692"/>
    </source>
</evidence>
<dbReference type="PANTHER" id="PTHR36974:SF1">
    <property type="entry name" value="DOXX FAMILY MEMBRANE PROTEIN"/>
    <property type="match status" value="1"/>
</dbReference>
<protein>
    <submittedName>
        <fullName evidence="6">DoxX family protein</fullName>
    </submittedName>
</protein>
<accession>A0ABW0KEJ8</accession>
<keyword evidence="4 5" id="KW-0472">Membrane</keyword>
<feature type="transmembrane region" description="Helical" evidence="5">
    <location>
        <begin position="130"/>
        <end position="148"/>
    </location>
</feature>
<comment type="caution">
    <text evidence="6">The sequence shown here is derived from an EMBL/GenBank/DDBJ whole genome shotgun (WGS) entry which is preliminary data.</text>
</comment>
<dbReference type="Proteomes" id="UP001596044">
    <property type="component" value="Unassembled WGS sequence"/>
</dbReference>
<dbReference type="Pfam" id="PF13564">
    <property type="entry name" value="DoxX_2"/>
    <property type="match status" value="1"/>
</dbReference>
<feature type="transmembrane region" description="Helical" evidence="5">
    <location>
        <begin position="92"/>
        <end position="109"/>
    </location>
</feature>
<reference evidence="7" key="1">
    <citation type="journal article" date="2019" name="Int. J. Syst. Evol. Microbiol.">
        <title>The Global Catalogue of Microorganisms (GCM) 10K type strain sequencing project: providing services to taxonomists for standard genome sequencing and annotation.</title>
        <authorList>
            <consortium name="The Broad Institute Genomics Platform"/>
            <consortium name="The Broad Institute Genome Sequencing Center for Infectious Disease"/>
            <person name="Wu L."/>
            <person name="Ma J."/>
        </authorList>
    </citation>
    <scope>NUCLEOTIDE SEQUENCE [LARGE SCALE GENOMIC DNA]</scope>
    <source>
        <strain evidence="7">KACC 11904</strain>
    </source>
</reference>
<sequence length="150" mass="16080">MVPFIALLVSGLLFRLFGAIGWNYFNSWQASLQAAVAVMLLLTASAHWGAKRKDLVQMVPPAFPNREWIVTATGWLEIAGAIGILIPATSAAASVCLAILLLAMFPANIRAAREKLTIGGRPVPMLFPRTLIQIVFLAAVILASPAITPF</sequence>
<dbReference type="RefSeq" id="WP_270879984.1">
    <property type="nucleotide sequence ID" value="NZ_JAQFVF010000027.1"/>
</dbReference>
<organism evidence="6 7">
    <name type="scientific">Paenibacillus aestuarii</name>
    <dbReference type="NCBI Taxonomy" id="516965"/>
    <lineage>
        <taxon>Bacteria</taxon>
        <taxon>Bacillati</taxon>
        <taxon>Bacillota</taxon>
        <taxon>Bacilli</taxon>
        <taxon>Bacillales</taxon>
        <taxon>Paenibacillaceae</taxon>
        <taxon>Paenibacillus</taxon>
    </lineage>
</organism>
<gene>
    <name evidence="6" type="ORF">ACFPOG_26770</name>
</gene>
<evidence type="ECO:0000256" key="3">
    <source>
        <dbReference type="ARBA" id="ARBA00022989"/>
    </source>
</evidence>
<keyword evidence="2 5" id="KW-0812">Transmembrane</keyword>